<organism evidence="1">
    <name type="scientific">Fusarium oxysporum f. sp. pisi HDV247</name>
    <dbReference type="NCBI Taxonomy" id="1080344"/>
    <lineage>
        <taxon>Eukaryota</taxon>
        <taxon>Fungi</taxon>
        <taxon>Dikarya</taxon>
        <taxon>Ascomycota</taxon>
        <taxon>Pezizomycotina</taxon>
        <taxon>Sordariomycetes</taxon>
        <taxon>Hypocreomycetidae</taxon>
        <taxon>Hypocreales</taxon>
        <taxon>Nectriaceae</taxon>
        <taxon>Fusarium</taxon>
        <taxon>Fusarium oxysporum species complex</taxon>
    </lineage>
</organism>
<dbReference type="HOGENOM" id="CLU_047146_0_0_1"/>
<proteinExistence type="predicted"/>
<name>W9NQM8_FUSOX</name>
<dbReference type="Proteomes" id="UP000030751">
    <property type="component" value="Unassembled WGS sequence"/>
</dbReference>
<dbReference type="EMBL" id="JH650979">
    <property type="protein sequence ID" value="EXA35124.1"/>
    <property type="molecule type" value="Genomic_DNA"/>
</dbReference>
<evidence type="ECO:0000313" key="1">
    <source>
        <dbReference type="EMBL" id="EXA35124.1"/>
    </source>
</evidence>
<dbReference type="AlphaFoldDB" id="W9NQM8"/>
<sequence length="474" mass="55806">MDPNLELYRSLLHLNPYQRRDRMAHLPRSEVIRVETIIQDEDNAKRLEETIAGRDLVQVALANPSEIKEDGQLKNIVLGRANRLEDENKMTRCITNNVADSSSTLISSIAGFDKLARPFGLDAWKLVYCDMYYVDGGNATLQEIYEARLHEEELQTPAARARDLIRDLQLRKARRNAKWMIPAIERLSKDELKGWSEKDPGLMDRLLEEGKYKEARELLSKPHSHKDILKQVWAQVSPAPPAWLKKILETGEQFGFVYYKSRELYQTRYNWNSVWNRITYTSSPSGVSWGSIHCQGSDNWMSLHKLETENWPIFSPNEDLAEDDDLRKHFKKYCEENRSKTEEDEKKKKKKRKRNNTEENENLLSPGILRNTFIVIPLEFVSGNLNIQERDSYDPCWVWAYDADWDGSDEVTVDGEKYEGRVKVAKWSLNSWFYAARWEGVSLRDMWLKAQRHPEKYWICYTKELEEWDHEPYF</sequence>
<reference evidence="1" key="2">
    <citation type="submission" date="2012-05" db="EMBL/GenBank/DDBJ databases">
        <title>Annotation of the Genome Sequence of Fusarium oxysporum HDV247.</title>
        <authorList>
            <consortium name="The Broad Institute Genomics Platform"/>
            <person name="Ma L.-J."/>
            <person name="Corby-Kistler H."/>
            <person name="Broz K."/>
            <person name="Gale L.R."/>
            <person name="Jonkers W."/>
            <person name="O'Donnell K."/>
            <person name="Ploetz R."/>
            <person name="Steinberg C."/>
            <person name="Schwartz D.C."/>
            <person name="VanEtten H."/>
            <person name="Zhou S."/>
            <person name="Young S.K."/>
            <person name="Zeng Q."/>
            <person name="Gargeya S."/>
            <person name="Fitzgerald M."/>
            <person name="Abouelleil A."/>
            <person name="Alvarado L."/>
            <person name="Chapman S.B."/>
            <person name="Gainer-Dewar J."/>
            <person name="Goldberg J."/>
            <person name="Griggs A."/>
            <person name="Gujja S."/>
            <person name="Hansen M."/>
            <person name="Howarth C."/>
            <person name="Imamovic A."/>
            <person name="Ireland A."/>
            <person name="Larimer J."/>
            <person name="McCowan C."/>
            <person name="Murphy C."/>
            <person name="Pearson M."/>
            <person name="Poon T.W."/>
            <person name="Priest M."/>
            <person name="Roberts A."/>
            <person name="Saif S."/>
            <person name="Shea T."/>
            <person name="Sykes S."/>
            <person name="Wortman J."/>
            <person name="Nusbaum C."/>
            <person name="Birren B."/>
        </authorList>
    </citation>
    <scope>NUCLEOTIDE SEQUENCE</scope>
    <source>
        <strain evidence="1">HDV247</strain>
    </source>
</reference>
<dbReference type="OrthoDB" id="4777915at2759"/>
<gene>
    <name evidence="1" type="ORF">FOVG_13895</name>
</gene>
<protein>
    <submittedName>
        <fullName evidence="1">Uncharacterized protein</fullName>
    </submittedName>
</protein>
<accession>W9NQM8</accession>
<reference evidence="1" key="1">
    <citation type="submission" date="2011-10" db="EMBL/GenBank/DDBJ databases">
        <title>The Genome Sequence of Fusarium oxysporum HDV247.</title>
        <authorList>
            <consortium name="The Broad Institute Genome Sequencing Platform"/>
            <person name="Ma L.-J."/>
            <person name="Gale L.R."/>
            <person name="Schwartz D.C."/>
            <person name="Zhou S."/>
            <person name="Corby-Kistler H."/>
            <person name="Young S.K."/>
            <person name="Zeng Q."/>
            <person name="Gargeya S."/>
            <person name="Fitzgerald M."/>
            <person name="Haas B."/>
            <person name="Abouelleil A."/>
            <person name="Alvarado L."/>
            <person name="Arachchi H.M."/>
            <person name="Berlin A."/>
            <person name="Brown A."/>
            <person name="Chapman S.B."/>
            <person name="Chen Z."/>
            <person name="Dunbar C."/>
            <person name="Freedman E."/>
            <person name="Gearin G."/>
            <person name="Goldberg J."/>
            <person name="Griggs A."/>
            <person name="Gujja S."/>
            <person name="Heiman D."/>
            <person name="Howarth C."/>
            <person name="Larson L."/>
            <person name="Lui A."/>
            <person name="MacDonald P.J.P."/>
            <person name="Montmayeur A."/>
            <person name="Murphy C."/>
            <person name="Neiman D."/>
            <person name="Pearson M."/>
            <person name="Priest M."/>
            <person name="Roberts A."/>
            <person name="Saif S."/>
            <person name="Shea T."/>
            <person name="Shenoy N."/>
            <person name="Sisk P."/>
            <person name="Stolte C."/>
            <person name="Sykes S."/>
            <person name="Wortman J."/>
            <person name="Nusbaum C."/>
            <person name="Birren B."/>
        </authorList>
    </citation>
    <scope>NUCLEOTIDE SEQUENCE [LARGE SCALE GENOMIC DNA]</scope>
    <source>
        <strain evidence="1">HDV247</strain>
    </source>
</reference>